<dbReference type="RefSeq" id="WP_079472247.1">
    <property type="nucleotide sequence ID" value="NZ_FUZZ01000004.1"/>
</dbReference>
<organism evidence="2 3">
    <name type="scientific">Chitinophaga ginsengisegetis</name>
    <dbReference type="NCBI Taxonomy" id="393003"/>
    <lineage>
        <taxon>Bacteria</taxon>
        <taxon>Pseudomonadati</taxon>
        <taxon>Bacteroidota</taxon>
        <taxon>Chitinophagia</taxon>
        <taxon>Chitinophagales</taxon>
        <taxon>Chitinophagaceae</taxon>
        <taxon>Chitinophaga</taxon>
    </lineage>
</organism>
<feature type="domain" description="NmrA-like" evidence="1">
    <location>
        <begin position="3"/>
        <end position="262"/>
    </location>
</feature>
<dbReference type="Pfam" id="PF05368">
    <property type="entry name" value="NmrA"/>
    <property type="match status" value="1"/>
</dbReference>
<keyword evidence="3" id="KW-1185">Reference proteome</keyword>
<dbReference type="Gene3D" id="3.40.50.720">
    <property type="entry name" value="NAD(P)-binding Rossmann-like Domain"/>
    <property type="match status" value="1"/>
</dbReference>
<dbReference type="InterPro" id="IPR036291">
    <property type="entry name" value="NAD(P)-bd_dom_sf"/>
</dbReference>
<reference evidence="2 3" key="1">
    <citation type="submission" date="2017-02" db="EMBL/GenBank/DDBJ databases">
        <authorList>
            <person name="Peterson S.W."/>
        </authorList>
    </citation>
    <scope>NUCLEOTIDE SEQUENCE [LARGE SCALE GENOMIC DNA]</scope>
    <source>
        <strain evidence="2 3">DSM 18108</strain>
    </source>
</reference>
<evidence type="ECO:0000313" key="2">
    <source>
        <dbReference type="EMBL" id="SKD09105.1"/>
    </source>
</evidence>
<dbReference type="InterPro" id="IPR051604">
    <property type="entry name" value="Ergot_Alk_Oxidoreductase"/>
</dbReference>
<dbReference type="InterPro" id="IPR008030">
    <property type="entry name" value="NmrA-like"/>
</dbReference>
<gene>
    <name evidence="2" type="ORF">SAMN05660461_4986</name>
</gene>
<dbReference type="EMBL" id="FUZZ01000004">
    <property type="protein sequence ID" value="SKD09105.1"/>
    <property type="molecule type" value="Genomic_DNA"/>
</dbReference>
<evidence type="ECO:0000259" key="1">
    <source>
        <dbReference type="Pfam" id="PF05368"/>
    </source>
</evidence>
<dbReference type="AlphaFoldDB" id="A0A1T5P8M5"/>
<protein>
    <submittedName>
        <fullName evidence="2">Uncharacterized conserved protein YbjT, contains NAD(P)-binding and DUF2867 domains</fullName>
    </submittedName>
</protein>
<accession>A0A1T5P8M5</accession>
<dbReference type="PANTHER" id="PTHR43162:SF1">
    <property type="entry name" value="PRESTALK A DIFFERENTIATION PROTEIN A"/>
    <property type="match status" value="1"/>
</dbReference>
<dbReference type="Gene3D" id="3.90.25.10">
    <property type="entry name" value="UDP-galactose 4-epimerase, domain 1"/>
    <property type="match status" value="1"/>
</dbReference>
<dbReference type="PANTHER" id="PTHR43162">
    <property type="match status" value="1"/>
</dbReference>
<name>A0A1T5P8M5_9BACT</name>
<sequence>MNIVLTGSLGHIGKPLTQELVQKGHTVTVISSKTERQKDIEALGAKAAIGTMEDVDFLSATFKGADVVYLMETLDAAGGFFDPNVDFIATISRIGHNYKQAIQQSGVKQVVHLSSVGAHMSTGNGILIFHHNVENILKQLPDDVSIKFMRPVGFYTNLFSSIRTIKTQGAIVQNYGGDNKEPWVSPLDIAAVITEEMEQPFEGRTIRYIASDEFSPNEIACFLGEAIGKPDLKWLVVPDEQLLDGWLAAGMNPQIAKGFIEMQASMRDGILYEDYYRNKPIPGKIKLTDFAKEFAMVYNQS</sequence>
<proteinExistence type="predicted"/>
<evidence type="ECO:0000313" key="3">
    <source>
        <dbReference type="Proteomes" id="UP000190166"/>
    </source>
</evidence>
<dbReference type="Proteomes" id="UP000190166">
    <property type="component" value="Unassembled WGS sequence"/>
</dbReference>
<dbReference type="STRING" id="393003.SAMN05660461_4986"/>
<dbReference type="SUPFAM" id="SSF51735">
    <property type="entry name" value="NAD(P)-binding Rossmann-fold domains"/>
    <property type="match status" value="1"/>
</dbReference>